<accession>A0A8D8AHQ0</accession>
<proteinExistence type="predicted"/>
<name>A0A8D8AHQ0_CULPI</name>
<organism evidence="1">
    <name type="scientific">Culex pipiens</name>
    <name type="common">House mosquito</name>
    <dbReference type="NCBI Taxonomy" id="7175"/>
    <lineage>
        <taxon>Eukaryota</taxon>
        <taxon>Metazoa</taxon>
        <taxon>Ecdysozoa</taxon>
        <taxon>Arthropoda</taxon>
        <taxon>Hexapoda</taxon>
        <taxon>Insecta</taxon>
        <taxon>Pterygota</taxon>
        <taxon>Neoptera</taxon>
        <taxon>Endopterygota</taxon>
        <taxon>Diptera</taxon>
        <taxon>Nematocera</taxon>
        <taxon>Culicoidea</taxon>
        <taxon>Culicidae</taxon>
        <taxon>Culicinae</taxon>
        <taxon>Culicini</taxon>
        <taxon>Culex</taxon>
        <taxon>Culex</taxon>
    </lineage>
</organism>
<sequence>MPSAIGQPFSGSRAATSSTDQRTLLRSNSRVWYKHYIFGHQPNFLWNSNDLLLLPTSSWYRNQRTLQAFFPTPVCNKHYIPSSAICQLFSSNSSSELQPRACAGIDGHFCAFFPLQSVIKALQPFSGTPT</sequence>
<dbReference type="AlphaFoldDB" id="A0A8D8AHQ0"/>
<protein>
    <submittedName>
        <fullName evidence="1">(northern house mosquito) hypothetical protein</fullName>
    </submittedName>
</protein>
<evidence type="ECO:0000313" key="1">
    <source>
        <dbReference type="EMBL" id="CAG6456485.1"/>
    </source>
</evidence>
<dbReference type="EMBL" id="HBUE01031044">
    <property type="protein sequence ID" value="CAG6456485.1"/>
    <property type="molecule type" value="Transcribed_RNA"/>
</dbReference>
<reference evidence="1" key="1">
    <citation type="submission" date="2021-05" db="EMBL/GenBank/DDBJ databases">
        <authorList>
            <person name="Alioto T."/>
            <person name="Alioto T."/>
            <person name="Gomez Garrido J."/>
        </authorList>
    </citation>
    <scope>NUCLEOTIDE SEQUENCE</scope>
</reference>